<evidence type="ECO:0000256" key="18">
    <source>
        <dbReference type="SAM" id="SignalP"/>
    </source>
</evidence>
<dbReference type="Proteomes" id="UP000799437">
    <property type="component" value="Unassembled WGS sequence"/>
</dbReference>
<evidence type="ECO:0000256" key="8">
    <source>
        <dbReference type="ARBA" id="ARBA00022723"/>
    </source>
</evidence>
<feature type="transmembrane region" description="Helical" evidence="17">
    <location>
        <begin position="158"/>
        <end position="181"/>
    </location>
</feature>
<dbReference type="PANTHER" id="PTHR37928">
    <property type="entry name" value="CFEM DOMAIN PROTEIN (AFU_ORTHOLOGUE AFUA_6G14090)"/>
    <property type="match status" value="1"/>
</dbReference>
<keyword evidence="13" id="KW-0325">Glycoprotein</keyword>
<feature type="disulfide bond" evidence="15">
    <location>
        <begin position="24"/>
        <end position="64"/>
    </location>
</feature>
<feature type="disulfide bond" evidence="15">
    <location>
        <begin position="28"/>
        <end position="59"/>
    </location>
</feature>
<evidence type="ECO:0000256" key="4">
    <source>
        <dbReference type="ARBA" id="ARBA00022475"/>
    </source>
</evidence>
<dbReference type="GO" id="GO:0005886">
    <property type="term" value="C:plasma membrane"/>
    <property type="evidence" value="ECO:0007669"/>
    <property type="project" value="UniProtKB-SubCell"/>
</dbReference>
<feature type="chain" id="PRO_5025573394" description="CFEM domain-containing protein" evidence="18">
    <location>
        <begin position="20"/>
        <end position="252"/>
    </location>
</feature>
<evidence type="ECO:0000256" key="1">
    <source>
        <dbReference type="ARBA" id="ARBA00004609"/>
    </source>
</evidence>
<dbReference type="GO" id="GO:0046872">
    <property type="term" value="F:metal ion binding"/>
    <property type="evidence" value="ECO:0007669"/>
    <property type="project" value="UniProtKB-UniRule"/>
</dbReference>
<evidence type="ECO:0000256" key="9">
    <source>
        <dbReference type="ARBA" id="ARBA00022729"/>
    </source>
</evidence>
<feature type="compositionally biased region" description="Low complexity" evidence="16">
    <location>
        <begin position="125"/>
        <end position="149"/>
    </location>
</feature>
<keyword evidence="9 18" id="KW-0732">Signal</keyword>
<evidence type="ECO:0000256" key="7">
    <source>
        <dbReference type="ARBA" id="ARBA00022622"/>
    </source>
</evidence>
<keyword evidence="11 17" id="KW-0472">Membrane</keyword>
<evidence type="ECO:0000259" key="19">
    <source>
        <dbReference type="PROSITE" id="PS52012"/>
    </source>
</evidence>
<keyword evidence="21" id="KW-1185">Reference proteome</keyword>
<dbReference type="OrthoDB" id="3065412at2759"/>
<dbReference type="GeneID" id="54489046"/>
<keyword evidence="8 15" id="KW-0479">Metal-binding</keyword>
<evidence type="ECO:0000256" key="16">
    <source>
        <dbReference type="SAM" id="MobiDB-lite"/>
    </source>
</evidence>
<comment type="similarity">
    <text evidence="3">Belongs to the RBT5 family.</text>
</comment>
<evidence type="ECO:0000256" key="2">
    <source>
        <dbReference type="ARBA" id="ARBA00004613"/>
    </source>
</evidence>
<keyword evidence="10 15" id="KW-0408">Iron</keyword>
<evidence type="ECO:0000256" key="10">
    <source>
        <dbReference type="ARBA" id="ARBA00023004"/>
    </source>
</evidence>
<dbReference type="AlphaFoldDB" id="A0A6A6WE02"/>
<evidence type="ECO:0000256" key="14">
    <source>
        <dbReference type="ARBA" id="ARBA00023288"/>
    </source>
</evidence>
<keyword evidence="4" id="KW-1003">Cell membrane</keyword>
<dbReference type="EMBL" id="ML996567">
    <property type="protein sequence ID" value="KAF2761038.1"/>
    <property type="molecule type" value="Genomic_DNA"/>
</dbReference>
<keyword evidence="6 15" id="KW-0349">Heme</keyword>
<dbReference type="Pfam" id="PF05730">
    <property type="entry name" value="CFEM"/>
    <property type="match status" value="1"/>
</dbReference>
<evidence type="ECO:0000256" key="11">
    <source>
        <dbReference type="ARBA" id="ARBA00023136"/>
    </source>
</evidence>
<dbReference type="RefSeq" id="XP_033603489.1">
    <property type="nucleotide sequence ID" value="XM_033747992.1"/>
</dbReference>
<keyword evidence="17" id="KW-0812">Transmembrane</keyword>
<accession>A0A6A6WE02</accession>
<evidence type="ECO:0000256" key="17">
    <source>
        <dbReference type="SAM" id="Phobius"/>
    </source>
</evidence>
<sequence length="252" mass="26505">MLRVTTLLGLAIYIRLGVSQQPACGQTCTTQSFSSCNLDVACICQRLLSSGIRSEFEECINKSCSPDDQEATRSFADSICATVSVTLSLEDVAVTASGSFQSTDLSTSTRTTSSTQVTPAESPTISAPSDILPISSSSPSLPSTTSTSENSLTTTAKVGIGIGVGLGVPLVIALLVLAFYLGRIKQMVRDKSVQKAAYSGEENGMSRWNNYHWSGSGISELDGSGTRRQIAELGVGRGWSRRGKDVVRGGTT</sequence>
<evidence type="ECO:0000256" key="15">
    <source>
        <dbReference type="PROSITE-ProRule" id="PRU01356"/>
    </source>
</evidence>
<feature type="compositionally biased region" description="Low complexity" evidence="16">
    <location>
        <begin position="102"/>
        <end position="118"/>
    </location>
</feature>
<evidence type="ECO:0000256" key="3">
    <source>
        <dbReference type="ARBA" id="ARBA00010031"/>
    </source>
</evidence>
<dbReference type="InterPro" id="IPR008427">
    <property type="entry name" value="Extracellular_membr_CFEM_dom"/>
</dbReference>
<dbReference type="GO" id="GO:0005576">
    <property type="term" value="C:extracellular region"/>
    <property type="evidence" value="ECO:0007669"/>
    <property type="project" value="UniProtKB-SubCell"/>
</dbReference>
<feature type="binding site" description="axial binding residue" evidence="15">
    <location>
        <position position="39"/>
    </location>
    <ligand>
        <name>heme</name>
        <dbReference type="ChEBI" id="CHEBI:30413"/>
    </ligand>
    <ligandPart>
        <name>Fe</name>
        <dbReference type="ChEBI" id="CHEBI:18248"/>
    </ligandPart>
</feature>
<evidence type="ECO:0000313" key="20">
    <source>
        <dbReference type="EMBL" id="KAF2761038.1"/>
    </source>
</evidence>
<keyword evidence="7" id="KW-0336">GPI-anchor</keyword>
<gene>
    <name evidence="20" type="ORF">EJ05DRAFT_508256</name>
</gene>
<evidence type="ECO:0000256" key="13">
    <source>
        <dbReference type="ARBA" id="ARBA00023180"/>
    </source>
</evidence>
<dbReference type="GO" id="GO:0098552">
    <property type="term" value="C:side of membrane"/>
    <property type="evidence" value="ECO:0007669"/>
    <property type="project" value="UniProtKB-KW"/>
</dbReference>
<comment type="subcellular location">
    <subcellularLocation>
        <location evidence="1">Cell membrane</location>
        <topology evidence="1">Lipid-anchor</topology>
        <topology evidence="1">GPI-anchor</topology>
    </subcellularLocation>
    <subcellularLocation>
        <location evidence="2">Secreted</location>
    </subcellularLocation>
</comment>
<dbReference type="SMART" id="SM00747">
    <property type="entry name" value="CFEM"/>
    <property type="match status" value="1"/>
</dbReference>
<feature type="domain" description="CFEM" evidence="19">
    <location>
        <begin position="1"/>
        <end position="107"/>
    </location>
</feature>
<evidence type="ECO:0000256" key="6">
    <source>
        <dbReference type="ARBA" id="ARBA00022617"/>
    </source>
</evidence>
<dbReference type="PROSITE" id="PS52012">
    <property type="entry name" value="CFEM"/>
    <property type="match status" value="1"/>
</dbReference>
<organism evidence="20 21">
    <name type="scientific">Pseudovirgaria hyperparasitica</name>
    <dbReference type="NCBI Taxonomy" id="470096"/>
    <lineage>
        <taxon>Eukaryota</taxon>
        <taxon>Fungi</taxon>
        <taxon>Dikarya</taxon>
        <taxon>Ascomycota</taxon>
        <taxon>Pezizomycotina</taxon>
        <taxon>Dothideomycetes</taxon>
        <taxon>Dothideomycetes incertae sedis</taxon>
        <taxon>Acrospermales</taxon>
        <taxon>Acrospermaceae</taxon>
        <taxon>Pseudovirgaria</taxon>
    </lineage>
</organism>
<proteinExistence type="inferred from homology"/>
<evidence type="ECO:0000256" key="12">
    <source>
        <dbReference type="ARBA" id="ARBA00023157"/>
    </source>
</evidence>
<protein>
    <recommendedName>
        <fullName evidence="19">CFEM domain-containing protein</fullName>
    </recommendedName>
</protein>
<dbReference type="InterPro" id="IPR051735">
    <property type="entry name" value="CFEM_domain"/>
</dbReference>
<feature type="signal peptide" evidence="18">
    <location>
        <begin position="1"/>
        <end position="19"/>
    </location>
</feature>
<keyword evidence="5" id="KW-0964">Secreted</keyword>
<feature type="region of interest" description="Disordered" evidence="16">
    <location>
        <begin position="102"/>
        <end position="149"/>
    </location>
</feature>
<name>A0A6A6WE02_9PEZI</name>
<dbReference type="PANTHER" id="PTHR37928:SF2">
    <property type="entry name" value="GPI ANCHORED CFEM DOMAIN PROTEIN (AFU_ORTHOLOGUE AFUA_6G10580)"/>
    <property type="match status" value="1"/>
</dbReference>
<evidence type="ECO:0000256" key="5">
    <source>
        <dbReference type="ARBA" id="ARBA00022525"/>
    </source>
</evidence>
<reference evidence="20" key="1">
    <citation type="journal article" date="2020" name="Stud. Mycol.">
        <title>101 Dothideomycetes genomes: a test case for predicting lifestyles and emergence of pathogens.</title>
        <authorList>
            <person name="Haridas S."/>
            <person name="Albert R."/>
            <person name="Binder M."/>
            <person name="Bloem J."/>
            <person name="Labutti K."/>
            <person name="Salamov A."/>
            <person name="Andreopoulos B."/>
            <person name="Baker S."/>
            <person name="Barry K."/>
            <person name="Bills G."/>
            <person name="Bluhm B."/>
            <person name="Cannon C."/>
            <person name="Castanera R."/>
            <person name="Culley D."/>
            <person name="Daum C."/>
            <person name="Ezra D."/>
            <person name="Gonzalez J."/>
            <person name="Henrissat B."/>
            <person name="Kuo A."/>
            <person name="Liang C."/>
            <person name="Lipzen A."/>
            <person name="Lutzoni F."/>
            <person name="Magnuson J."/>
            <person name="Mondo S."/>
            <person name="Nolan M."/>
            <person name="Ohm R."/>
            <person name="Pangilinan J."/>
            <person name="Park H.-J."/>
            <person name="Ramirez L."/>
            <person name="Alfaro M."/>
            <person name="Sun H."/>
            <person name="Tritt A."/>
            <person name="Yoshinaga Y."/>
            <person name="Zwiers L.-H."/>
            <person name="Turgeon B."/>
            <person name="Goodwin S."/>
            <person name="Spatafora J."/>
            <person name="Crous P."/>
            <person name="Grigoriev I."/>
        </authorList>
    </citation>
    <scope>NUCLEOTIDE SEQUENCE</scope>
    <source>
        <strain evidence="20">CBS 121739</strain>
    </source>
</reference>
<keyword evidence="17" id="KW-1133">Transmembrane helix</keyword>
<comment type="caution">
    <text evidence="15">Lacks conserved residue(s) required for the propagation of feature annotation.</text>
</comment>
<keyword evidence="12 15" id="KW-1015">Disulfide bond</keyword>
<keyword evidence="14" id="KW-0449">Lipoprotein</keyword>
<evidence type="ECO:0000313" key="21">
    <source>
        <dbReference type="Proteomes" id="UP000799437"/>
    </source>
</evidence>